<sequence>MVAPPSLENVHSCEKWLPRRFMSAWRVAGILHAAEGWEEHKCGYTITDVDKAWQASLQHGFQTLGFQAHVSQKLS</sequence>
<name>A0ABM3HYR0_9MYRT</name>
<keyword evidence="3" id="KW-1185">Reference proteome</keyword>
<proteinExistence type="predicted"/>
<gene>
    <name evidence="4" type="primary">LOC125316707</name>
</gene>
<evidence type="ECO:0000256" key="1">
    <source>
        <dbReference type="ARBA" id="ARBA00004141"/>
    </source>
</evidence>
<evidence type="ECO:0000313" key="3">
    <source>
        <dbReference type="Proteomes" id="UP000827889"/>
    </source>
</evidence>
<dbReference type="Proteomes" id="UP000827889">
    <property type="component" value="Chromosome 9"/>
</dbReference>
<accession>A0ABM3HYR0</accession>
<dbReference type="Pfam" id="PF12076">
    <property type="entry name" value="CER1-like_C"/>
    <property type="match status" value="1"/>
</dbReference>
<evidence type="ECO:0000313" key="4">
    <source>
        <dbReference type="RefSeq" id="XP_048141737.1"/>
    </source>
</evidence>
<dbReference type="GeneID" id="125316707"/>
<comment type="subcellular location">
    <subcellularLocation>
        <location evidence="1">Membrane</location>
        <topology evidence="1">Multi-pass membrane protein</topology>
    </subcellularLocation>
</comment>
<protein>
    <submittedName>
        <fullName evidence="4">Very-long-chain aldehyde decarbonylase GL1-5-like</fullName>
    </submittedName>
</protein>
<reference evidence="4" key="1">
    <citation type="submission" date="2025-08" db="UniProtKB">
        <authorList>
            <consortium name="RefSeq"/>
        </authorList>
    </citation>
    <scope>IDENTIFICATION</scope>
    <source>
        <tissue evidence="4">Leaf</tissue>
    </source>
</reference>
<dbReference type="RefSeq" id="XP_048141737.1">
    <property type="nucleotide sequence ID" value="XM_048285780.1"/>
</dbReference>
<evidence type="ECO:0000259" key="2">
    <source>
        <dbReference type="Pfam" id="PF12076"/>
    </source>
</evidence>
<feature type="domain" description="Very-long-chain aldehyde decarbonylase CER1-like C-terminal" evidence="2">
    <location>
        <begin position="1"/>
        <end position="62"/>
    </location>
</feature>
<organism evidence="3 4">
    <name type="scientific">Rhodamnia argentea</name>
    <dbReference type="NCBI Taxonomy" id="178133"/>
    <lineage>
        <taxon>Eukaryota</taxon>
        <taxon>Viridiplantae</taxon>
        <taxon>Streptophyta</taxon>
        <taxon>Embryophyta</taxon>
        <taxon>Tracheophyta</taxon>
        <taxon>Spermatophyta</taxon>
        <taxon>Magnoliopsida</taxon>
        <taxon>eudicotyledons</taxon>
        <taxon>Gunneridae</taxon>
        <taxon>Pentapetalae</taxon>
        <taxon>rosids</taxon>
        <taxon>malvids</taxon>
        <taxon>Myrtales</taxon>
        <taxon>Myrtaceae</taxon>
        <taxon>Myrtoideae</taxon>
        <taxon>Myrteae</taxon>
        <taxon>Australasian group</taxon>
        <taxon>Rhodamnia</taxon>
    </lineage>
</organism>
<dbReference type="InterPro" id="IPR021940">
    <property type="entry name" value="CER1-like_C"/>
</dbReference>